<dbReference type="MEROPS" id="C19.A06"/>
<proteinExistence type="predicted"/>
<dbReference type="InterPro" id="IPR018200">
    <property type="entry name" value="USP_CS"/>
</dbReference>
<evidence type="ECO:0000313" key="1">
    <source>
        <dbReference type="EMBL" id="EFH58612.1"/>
    </source>
</evidence>
<sequence length="202" mass="22968">MLSEFQRTWDSNIALEHSSLLQMDENGGFSGGAVNFSELDAKKRSLTLLAELGKCLWDFTWEVRSLIDRVDFCESEAEASLEFLLNEANVTIISAFLVFLRVKGETFEEMSFSYEFLFVKLYCDRVELQPVGLVNLGNSCYANAVLQFLAFTGHLYHTLLGDYTLITCKLHTKMILLLLLKLCGISQIRIPIVFFLRLKPAT</sequence>
<gene>
    <name evidence="1" type="ORF">ARALYDRAFT_896480</name>
</gene>
<dbReference type="eggNOG" id="KOG1865">
    <property type="taxonomic scope" value="Eukaryota"/>
</dbReference>
<dbReference type="AlphaFoldDB" id="D7L257"/>
<dbReference type="EMBL" id="GL348715">
    <property type="protein sequence ID" value="EFH58612.1"/>
    <property type="molecule type" value="Genomic_DNA"/>
</dbReference>
<keyword evidence="2" id="KW-1185">Reference proteome</keyword>
<dbReference type="PROSITE" id="PS00972">
    <property type="entry name" value="USP_1"/>
    <property type="match status" value="1"/>
</dbReference>
<dbReference type="Gramene" id="scaffold_300450.1">
    <property type="protein sequence ID" value="scaffold_300450.1"/>
    <property type="gene ID" value="scaffold_300450.1"/>
</dbReference>
<evidence type="ECO:0000313" key="2">
    <source>
        <dbReference type="Proteomes" id="UP000008694"/>
    </source>
</evidence>
<dbReference type="eggNOG" id="KOG1438">
    <property type="taxonomic scope" value="Eukaryota"/>
</dbReference>
<protein>
    <submittedName>
        <fullName evidence="1">Predicted protein</fullName>
    </submittedName>
</protein>
<dbReference type="Proteomes" id="UP000008694">
    <property type="component" value="Unassembled WGS sequence"/>
</dbReference>
<dbReference type="GO" id="GO:0004843">
    <property type="term" value="F:cysteine-type deubiquitinase activity"/>
    <property type="evidence" value="ECO:0007669"/>
    <property type="project" value="InterPro"/>
</dbReference>
<dbReference type="Gene3D" id="3.90.70.10">
    <property type="entry name" value="Cysteine proteinases"/>
    <property type="match status" value="1"/>
</dbReference>
<reference evidence="2" key="1">
    <citation type="journal article" date="2011" name="Nat. Genet.">
        <title>The Arabidopsis lyrata genome sequence and the basis of rapid genome size change.</title>
        <authorList>
            <person name="Hu T.T."/>
            <person name="Pattyn P."/>
            <person name="Bakker E.G."/>
            <person name="Cao J."/>
            <person name="Cheng J.-F."/>
            <person name="Clark R.M."/>
            <person name="Fahlgren N."/>
            <person name="Fawcett J.A."/>
            <person name="Grimwood J."/>
            <person name="Gundlach H."/>
            <person name="Haberer G."/>
            <person name="Hollister J.D."/>
            <person name="Ossowski S."/>
            <person name="Ottilar R.P."/>
            <person name="Salamov A.A."/>
            <person name="Schneeberger K."/>
            <person name="Spannagl M."/>
            <person name="Wang X."/>
            <person name="Yang L."/>
            <person name="Nasrallah M.E."/>
            <person name="Bergelson J."/>
            <person name="Carrington J.C."/>
            <person name="Gaut B.S."/>
            <person name="Schmutz J."/>
            <person name="Mayer K.F.X."/>
            <person name="Van de Peer Y."/>
            <person name="Grigoriev I.V."/>
            <person name="Nordborg M."/>
            <person name="Weigel D."/>
            <person name="Guo Y.-L."/>
        </authorList>
    </citation>
    <scope>NUCLEOTIDE SEQUENCE [LARGE SCALE GENOMIC DNA]</scope>
    <source>
        <strain evidence="2">cv. MN47</strain>
    </source>
</reference>
<accession>D7L257</accession>
<name>D7L257_ARALL</name>
<dbReference type="STRING" id="81972.D7L257"/>
<dbReference type="Gene3D" id="1.20.970.10">
    <property type="entry name" value="Transferase, Pyrimidine Nucleoside Phosphorylase, Chain C"/>
    <property type="match status" value="1"/>
</dbReference>
<dbReference type="InterPro" id="IPR038765">
    <property type="entry name" value="Papain-like_cys_pep_sf"/>
</dbReference>
<organism evidence="2">
    <name type="scientific">Arabidopsis lyrata subsp. lyrata</name>
    <name type="common">Lyre-leaved rock-cress</name>
    <dbReference type="NCBI Taxonomy" id="81972"/>
    <lineage>
        <taxon>Eukaryota</taxon>
        <taxon>Viridiplantae</taxon>
        <taxon>Streptophyta</taxon>
        <taxon>Embryophyta</taxon>
        <taxon>Tracheophyta</taxon>
        <taxon>Spermatophyta</taxon>
        <taxon>Magnoliopsida</taxon>
        <taxon>eudicotyledons</taxon>
        <taxon>Gunneridae</taxon>
        <taxon>Pentapetalae</taxon>
        <taxon>rosids</taxon>
        <taxon>malvids</taxon>
        <taxon>Brassicales</taxon>
        <taxon>Brassicaceae</taxon>
        <taxon>Camelineae</taxon>
        <taxon>Arabidopsis</taxon>
    </lineage>
</organism>
<dbReference type="HOGENOM" id="CLU_1356311_0_0_1"/>
<dbReference type="SUPFAM" id="SSF54001">
    <property type="entry name" value="Cysteine proteinases"/>
    <property type="match status" value="1"/>
</dbReference>